<keyword evidence="1" id="KW-0812">Transmembrane</keyword>
<dbReference type="AlphaFoldDB" id="K0TF11"/>
<proteinExistence type="predicted"/>
<evidence type="ECO:0000313" key="4">
    <source>
        <dbReference type="Proteomes" id="UP000266841"/>
    </source>
</evidence>
<name>K0TF11_THAOC</name>
<evidence type="ECO:0000256" key="1">
    <source>
        <dbReference type="SAM" id="Phobius"/>
    </source>
</evidence>
<organism evidence="3 4">
    <name type="scientific">Thalassiosira oceanica</name>
    <name type="common">Marine diatom</name>
    <dbReference type="NCBI Taxonomy" id="159749"/>
    <lineage>
        <taxon>Eukaryota</taxon>
        <taxon>Sar</taxon>
        <taxon>Stramenopiles</taxon>
        <taxon>Ochrophyta</taxon>
        <taxon>Bacillariophyta</taxon>
        <taxon>Coscinodiscophyceae</taxon>
        <taxon>Thalassiosirophycidae</taxon>
        <taxon>Thalassiosirales</taxon>
        <taxon>Thalassiosiraceae</taxon>
        <taxon>Thalassiosira</taxon>
    </lineage>
</organism>
<evidence type="ECO:0000259" key="2">
    <source>
        <dbReference type="Pfam" id="PF03028"/>
    </source>
</evidence>
<keyword evidence="4" id="KW-1185">Reference proteome</keyword>
<feature type="domain" description="Dynein heavy chain region D6 P-loop" evidence="2">
    <location>
        <begin position="195"/>
        <end position="247"/>
    </location>
</feature>
<dbReference type="GO" id="GO:0051959">
    <property type="term" value="F:dynein light intermediate chain binding"/>
    <property type="evidence" value="ECO:0007669"/>
    <property type="project" value="InterPro"/>
</dbReference>
<dbReference type="Gene3D" id="1.20.1730.10">
    <property type="entry name" value="Sodium/glucose cotransporter"/>
    <property type="match status" value="1"/>
</dbReference>
<sequence>MSMADSLIIAILQLVTVEVIWPLKPNASQSQLTWLARLSSLLAMIIALVTGIFWKSGVSALTAINFPERIVRLGRNNTATASMVTGNGGKQEAKPVNSGITGVMLNVLVSVLAEFLVFERARKKLKSDDNEESTLIPVQTPAWDVPNSKRFGKKMNFRSSYNAPNESIARRRSTLSLKLEAMGISTSPLDSGKALRNCELGLGLMNEMESIINKLRGSIDPNFRLFITALPHPDFPLGLLQMCSKVTNDPPAGLRAG</sequence>
<keyword evidence="1" id="KW-1133">Transmembrane helix</keyword>
<dbReference type="GO" id="GO:0030286">
    <property type="term" value="C:dynein complex"/>
    <property type="evidence" value="ECO:0007669"/>
    <property type="project" value="InterPro"/>
</dbReference>
<feature type="non-terminal residue" evidence="3">
    <location>
        <position position="257"/>
    </location>
</feature>
<feature type="transmembrane region" description="Helical" evidence="1">
    <location>
        <begin position="35"/>
        <end position="54"/>
    </location>
</feature>
<dbReference type="Gene3D" id="3.40.50.300">
    <property type="entry name" value="P-loop containing nucleotide triphosphate hydrolases"/>
    <property type="match status" value="1"/>
</dbReference>
<accession>K0TF11</accession>
<dbReference type="InterPro" id="IPR026983">
    <property type="entry name" value="DHC"/>
</dbReference>
<protein>
    <recommendedName>
        <fullName evidence="2">Dynein heavy chain region D6 P-loop domain-containing protein</fullName>
    </recommendedName>
</protein>
<comment type="caution">
    <text evidence="3">The sequence shown here is derived from an EMBL/GenBank/DDBJ whole genome shotgun (WGS) entry which is preliminary data.</text>
</comment>
<dbReference type="InterPro" id="IPR027417">
    <property type="entry name" value="P-loop_NTPase"/>
</dbReference>
<evidence type="ECO:0000313" key="3">
    <source>
        <dbReference type="EMBL" id="EJK77323.1"/>
    </source>
</evidence>
<keyword evidence="1" id="KW-0472">Membrane</keyword>
<dbReference type="InterPro" id="IPR004273">
    <property type="entry name" value="Dynein_heavy_D6_P-loop"/>
</dbReference>
<dbReference type="GO" id="GO:0008569">
    <property type="term" value="F:minus-end-directed microtubule motor activity"/>
    <property type="evidence" value="ECO:0007669"/>
    <property type="project" value="InterPro"/>
</dbReference>
<dbReference type="Pfam" id="PF03028">
    <property type="entry name" value="Dynein_heavy"/>
    <property type="match status" value="1"/>
</dbReference>
<dbReference type="OrthoDB" id="10251809at2759"/>
<dbReference type="EMBL" id="AGNL01001025">
    <property type="protein sequence ID" value="EJK77323.1"/>
    <property type="molecule type" value="Genomic_DNA"/>
</dbReference>
<dbReference type="Proteomes" id="UP000266841">
    <property type="component" value="Unassembled WGS sequence"/>
</dbReference>
<reference evidence="3 4" key="1">
    <citation type="journal article" date="2012" name="Genome Biol.">
        <title>Genome and low-iron response of an oceanic diatom adapted to chronic iron limitation.</title>
        <authorList>
            <person name="Lommer M."/>
            <person name="Specht M."/>
            <person name="Roy A.S."/>
            <person name="Kraemer L."/>
            <person name="Andreson R."/>
            <person name="Gutowska M.A."/>
            <person name="Wolf J."/>
            <person name="Bergner S.V."/>
            <person name="Schilhabel M.B."/>
            <person name="Klostermeier U.C."/>
            <person name="Beiko R.G."/>
            <person name="Rosenstiel P."/>
            <person name="Hippler M."/>
            <person name="Laroche J."/>
        </authorList>
    </citation>
    <scope>NUCLEOTIDE SEQUENCE [LARGE SCALE GENOMIC DNA]</scope>
    <source>
        <strain evidence="3 4">CCMP1005</strain>
    </source>
</reference>
<dbReference type="PANTHER" id="PTHR22878">
    <property type="entry name" value="DYNEIN HEAVY CHAIN 6, AXONEMAL-LIKE-RELATED"/>
    <property type="match status" value="1"/>
</dbReference>
<dbReference type="GO" id="GO:0045505">
    <property type="term" value="F:dynein intermediate chain binding"/>
    <property type="evidence" value="ECO:0007669"/>
    <property type="project" value="InterPro"/>
</dbReference>
<dbReference type="InterPro" id="IPR038377">
    <property type="entry name" value="Na/Glc_symporter_sf"/>
</dbReference>
<dbReference type="GO" id="GO:0007018">
    <property type="term" value="P:microtubule-based movement"/>
    <property type="evidence" value="ECO:0007669"/>
    <property type="project" value="InterPro"/>
</dbReference>
<dbReference type="eggNOG" id="KOG3595">
    <property type="taxonomic scope" value="Eukaryota"/>
</dbReference>
<feature type="transmembrane region" description="Helical" evidence="1">
    <location>
        <begin position="99"/>
        <end position="118"/>
    </location>
</feature>
<gene>
    <name evidence="3" type="ORF">THAOC_00851</name>
</gene>